<sequence>MEIQIIRKKLEEVAHMSQELKNTYMRLNSNEKEEFKIGYPFDVDVNQFAEELYKWSETQMERNK</sequence>
<protein>
    <submittedName>
        <fullName evidence="1">Uncharacterized protein</fullName>
    </submittedName>
</protein>
<evidence type="ECO:0000313" key="1">
    <source>
        <dbReference type="EMBL" id="MCR6096466.1"/>
    </source>
</evidence>
<organism evidence="1 2">
    <name type="scientific">Salipaludibacillus agaradhaerens</name>
    <name type="common">Bacillus agaradhaerens</name>
    <dbReference type="NCBI Taxonomy" id="76935"/>
    <lineage>
        <taxon>Bacteria</taxon>
        <taxon>Bacillati</taxon>
        <taxon>Bacillota</taxon>
        <taxon>Bacilli</taxon>
        <taxon>Bacillales</taxon>
        <taxon>Bacillaceae</taxon>
    </lineage>
</organism>
<dbReference type="EMBL" id="JABXYM010000001">
    <property type="protein sequence ID" value="MCR6096466.1"/>
    <property type="molecule type" value="Genomic_DNA"/>
</dbReference>
<dbReference type="RefSeq" id="WP_078576821.1">
    <property type="nucleotide sequence ID" value="NZ_JABXYM010000001.1"/>
</dbReference>
<keyword evidence="2" id="KW-1185">Reference proteome</keyword>
<dbReference type="AlphaFoldDB" id="A0A9Q4FYL0"/>
<evidence type="ECO:0000313" key="2">
    <source>
        <dbReference type="Proteomes" id="UP001057753"/>
    </source>
</evidence>
<reference evidence="1" key="1">
    <citation type="submission" date="2020-06" db="EMBL/GenBank/DDBJ databases">
        <title>Insight into the genomes of haloalkaliphilic bacilli from Kenyan soda lakes.</title>
        <authorList>
            <person name="Mwirichia R."/>
            <person name="Villamizar G.C."/>
            <person name="Poehlein A."/>
            <person name="Mugweru J."/>
            <person name="Kipnyargis A."/>
            <person name="Kiplimo D."/>
            <person name="Orwa P."/>
            <person name="Daniel R."/>
        </authorList>
    </citation>
    <scope>NUCLEOTIDE SEQUENCE</scope>
    <source>
        <strain evidence="1">B1096_S55</strain>
    </source>
</reference>
<name>A0A9Q4FYL0_SALAG</name>
<accession>A0A9Q4FYL0</accession>
<dbReference type="OrthoDB" id="2915169at2"/>
<proteinExistence type="predicted"/>
<dbReference type="Proteomes" id="UP001057753">
    <property type="component" value="Unassembled WGS sequence"/>
</dbReference>
<gene>
    <name evidence="1" type="ORF">HXA33_07860</name>
</gene>
<comment type="caution">
    <text evidence="1">The sequence shown here is derived from an EMBL/GenBank/DDBJ whole genome shotgun (WGS) entry which is preliminary data.</text>
</comment>